<evidence type="ECO:0000313" key="1">
    <source>
        <dbReference type="EMBL" id="PKY56109.1"/>
    </source>
</evidence>
<dbReference type="AlphaFoldDB" id="A0A2I1HB64"/>
<dbReference type="Proteomes" id="UP000234323">
    <property type="component" value="Unassembled WGS sequence"/>
</dbReference>
<accession>A0A2I1HB64</accession>
<evidence type="ECO:0000313" key="2">
    <source>
        <dbReference type="Proteomes" id="UP000234323"/>
    </source>
</evidence>
<proteinExistence type="predicted"/>
<keyword evidence="2" id="KW-1185">Reference proteome</keyword>
<gene>
    <name evidence="1" type="ORF">RhiirA4_476157</name>
</gene>
<sequence>NNSIDNYILSRVKDEKNAIYNGIRFSGPTFNSDLELYKDFSNELSIGCTKCYYEKHIGEVNGLYVEEFEVFQIM</sequence>
<comment type="caution">
    <text evidence="1">The sequence shown here is derived from an EMBL/GenBank/DDBJ whole genome shotgun (WGS) entry which is preliminary data.</text>
</comment>
<name>A0A2I1HB64_9GLOM</name>
<protein>
    <recommendedName>
        <fullName evidence="3">TLDc domain-containing protein</fullName>
    </recommendedName>
</protein>
<organism evidence="1 2">
    <name type="scientific">Rhizophagus irregularis</name>
    <dbReference type="NCBI Taxonomy" id="588596"/>
    <lineage>
        <taxon>Eukaryota</taxon>
        <taxon>Fungi</taxon>
        <taxon>Fungi incertae sedis</taxon>
        <taxon>Mucoromycota</taxon>
        <taxon>Glomeromycotina</taxon>
        <taxon>Glomeromycetes</taxon>
        <taxon>Glomerales</taxon>
        <taxon>Glomeraceae</taxon>
        <taxon>Rhizophagus</taxon>
    </lineage>
</organism>
<feature type="non-terminal residue" evidence="1">
    <location>
        <position position="1"/>
    </location>
</feature>
<dbReference type="EMBL" id="LLXI01002066">
    <property type="protein sequence ID" value="PKY56109.1"/>
    <property type="molecule type" value="Genomic_DNA"/>
</dbReference>
<reference evidence="1 2" key="1">
    <citation type="submission" date="2015-10" db="EMBL/GenBank/DDBJ databases">
        <title>Genome analyses suggest a sexual origin of heterokaryosis in a supposedly ancient asexual fungus.</title>
        <authorList>
            <person name="Ropars J."/>
            <person name="Sedzielewska K."/>
            <person name="Noel J."/>
            <person name="Charron P."/>
            <person name="Farinelli L."/>
            <person name="Marton T."/>
            <person name="Kruger M."/>
            <person name="Pelin A."/>
            <person name="Brachmann A."/>
            <person name="Corradi N."/>
        </authorList>
    </citation>
    <scope>NUCLEOTIDE SEQUENCE [LARGE SCALE GENOMIC DNA]</scope>
    <source>
        <strain evidence="1 2">A4</strain>
    </source>
</reference>
<evidence type="ECO:0008006" key="3">
    <source>
        <dbReference type="Google" id="ProtNLM"/>
    </source>
</evidence>